<dbReference type="EMBL" id="JAOVZB010000001">
    <property type="protein sequence ID" value="MCV2401976.1"/>
    <property type="molecule type" value="Genomic_DNA"/>
</dbReference>
<dbReference type="Proteomes" id="UP001209713">
    <property type="component" value="Unassembled WGS sequence"/>
</dbReference>
<comment type="caution">
    <text evidence="3">The sequence shown here is derived from an EMBL/GenBank/DDBJ whole genome shotgun (WGS) entry which is preliminary data.</text>
</comment>
<dbReference type="InterPro" id="IPR009936">
    <property type="entry name" value="DUF1468"/>
</dbReference>
<keyword evidence="4" id="KW-1185">Reference proteome</keyword>
<name>A0ABT2YQ19_9GAMM</name>
<proteinExistence type="predicted"/>
<keyword evidence="1" id="KW-0472">Membrane</keyword>
<keyword evidence="1" id="KW-0812">Transmembrane</keyword>
<accession>A0ABT2YQ19</accession>
<reference evidence="3 4" key="1">
    <citation type="submission" date="2022-10" db="EMBL/GenBank/DDBJ databases">
        <title>Marinomonas transparenta sp. nov. and Marinomonas sargassi sp. nov., isolated from marine alga (Sargassum natans (L.) Gaillon).</title>
        <authorList>
            <person name="Wang Y."/>
        </authorList>
    </citation>
    <scope>NUCLEOTIDE SEQUENCE [LARGE SCALE GENOMIC DNA]</scope>
    <source>
        <strain evidence="3 4">C2222</strain>
    </source>
</reference>
<feature type="transmembrane region" description="Helical" evidence="1">
    <location>
        <begin position="79"/>
        <end position="111"/>
    </location>
</feature>
<protein>
    <submittedName>
        <fullName evidence="3">Tripartite tricarboxylate transporter TctB family protein</fullName>
    </submittedName>
</protein>
<keyword evidence="1" id="KW-1133">Transmembrane helix</keyword>
<dbReference type="Pfam" id="PF07331">
    <property type="entry name" value="TctB"/>
    <property type="match status" value="1"/>
</dbReference>
<feature type="transmembrane region" description="Helical" evidence="1">
    <location>
        <begin position="40"/>
        <end position="58"/>
    </location>
</feature>
<evidence type="ECO:0000313" key="3">
    <source>
        <dbReference type="EMBL" id="MCV2401976.1"/>
    </source>
</evidence>
<organism evidence="3 4">
    <name type="scientific">Marinomonas sargassi</name>
    <dbReference type="NCBI Taxonomy" id="2984494"/>
    <lineage>
        <taxon>Bacteria</taxon>
        <taxon>Pseudomonadati</taxon>
        <taxon>Pseudomonadota</taxon>
        <taxon>Gammaproteobacteria</taxon>
        <taxon>Oceanospirillales</taxon>
        <taxon>Oceanospirillaceae</taxon>
        <taxon>Marinomonas</taxon>
    </lineage>
</organism>
<feature type="transmembrane region" description="Helical" evidence="1">
    <location>
        <begin position="117"/>
        <end position="142"/>
    </location>
</feature>
<evidence type="ECO:0000256" key="1">
    <source>
        <dbReference type="SAM" id="Phobius"/>
    </source>
</evidence>
<gene>
    <name evidence="3" type="ORF">OFY17_03655</name>
</gene>
<sequence>MKVKNLFVPIVMIILSVIVLFLTSQFPTPLYQDSSISSSFFPNAVAVLQIIICLALIVGECLKGKVQSNQGAGFNKYSLFGAVFIVSYAVAIYLFGYLISTLLAFLVYLFFFRSKNVWYYVTALVFTSVVYYVFTNVFYVVLPEGTITG</sequence>
<feature type="transmembrane region" description="Helical" evidence="1">
    <location>
        <begin position="7"/>
        <end position="28"/>
    </location>
</feature>
<evidence type="ECO:0000259" key="2">
    <source>
        <dbReference type="Pfam" id="PF07331"/>
    </source>
</evidence>
<dbReference type="RefSeq" id="WP_263529344.1">
    <property type="nucleotide sequence ID" value="NZ_JAOVZB010000001.1"/>
</dbReference>
<feature type="domain" description="DUF1468" evidence="2">
    <location>
        <begin position="8"/>
        <end position="143"/>
    </location>
</feature>
<evidence type="ECO:0000313" key="4">
    <source>
        <dbReference type="Proteomes" id="UP001209713"/>
    </source>
</evidence>